<evidence type="ECO:0000313" key="1">
    <source>
        <dbReference type="EMBL" id="GLI57407.1"/>
    </source>
</evidence>
<organism evidence="1 2">
    <name type="scientific">Propionigenium maris DSM 9537</name>
    <dbReference type="NCBI Taxonomy" id="1123000"/>
    <lineage>
        <taxon>Bacteria</taxon>
        <taxon>Fusobacteriati</taxon>
        <taxon>Fusobacteriota</taxon>
        <taxon>Fusobacteriia</taxon>
        <taxon>Fusobacteriales</taxon>
        <taxon>Fusobacteriaceae</taxon>
        <taxon>Propionigenium</taxon>
    </lineage>
</organism>
<proteinExistence type="predicted"/>
<dbReference type="Proteomes" id="UP001144471">
    <property type="component" value="Unassembled WGS sequence"/>
</dbReference>
<reference evidence="1" key="1">
    <citation type="submission" date="2022-12" db="EMBL/GenBank/DDBJ databases">
        <title>Reference genome sequencing for broad-spectrum identification of bacterial and archaeal isolates by mass spectrometry.</title>
        <authorList>
            <person name="Sekiguchi Y."/>
            <person name="Tourlousse D.M."/>
        </authorList>
    </citation>
    <scope>NUCLEOTIDE SEQUENCE</scope>
    <source>
        <strain evidence="1">10succ1</strain>
    </source>
</reference>
<name>A0A9W6LPB4_9FUSO</name>
<dbReference type="EMBL" id="BSDY01000017">
    <property type="protein sequence ID" value="GLI57407.1"/>
    <property type="molecule type" value="Genomic_DNA"/>
</dbReference>
<evidence type="ECO:0000313" key="2">
    <source>
        <dbReference type="Proteomes" id="UP001144471"/>
    </source>
</evidence>
<accession>A0A9W6LPB4</accession>
<gene>
    <name evidence="1" type="ORF">PM10SUCC1_29210</name>
</gene>
<keyword evidence="2" id="KW-1185">Reference proteome</keyword>
<dbReference type="AlphaFoldDB" id="A0A9W6LPB4"/>
<comment type="caution">
    <text evidence="1">The sequence shown here is derived from an EMBL/GenBank/DDBJ whole genome shotgun (WGS) entry which is preliminary data.</text>
</comment>
<protein>
    <submittedName>
        <fullName evidence="1">Uncharacterized protein</fullName>
    </submittedName>
</protein>
<sequence length="51" mass="6255">MRWQVRWIHLKNQKIPPYDRQIFRELNVFINTDKKYINGEIKKISNKGSIP</sequence>